<dbReference type="AlphaFoldDB" id="A0A0W0FYC8"/>
<gene>
    <name evidence="2" type="ORF">WG66_6100</name>
</gene>
<organism evidence="2 3">
    <name type="scientific">Moniliophthora roreri</name>
    <name type="common">Frosty pod rot fungus</name>
    <name type="synonym">Monilia roreri</name>
    <dbReference type="NCBI Taxonomy" id="221103"/>
    <lineage>
        <taxon>Eukaryota</taxon>
        <taxon>Fungi</taxon>
        <taxon>Dikarya</taxon>
        <taxon>Basidiomycota</taxon>
        <taxon>Agaricomycotina</taxon>
        <taxon>Agaricomycetes</taxon>
        <taxon>Agaricomycetidae</taxon>
        <taxon>Agaricales</taxon>
        <taxon>Marasmiineae</taxon>
        <taxon>Marasmiaceae</taxon>
        <taxon>Moniliophthora</taxon>
    </lineage>
</organism>
<feature type="compositionally biased region" description="Basic and acidic residues" evidence="1">
    <location>
        <begin position="87"/>
        <end position="99"/>
    </location>
</feature>
<evidence type="ECO:0000313" key="3">
    <source>
        <dbReference type="Proteomes" id="UP000054988"/>
    </source>
</evidence>
<dbReference type="EMBL" id="LATX01001487">
    <property type="protein sequence ID" value="KTB41325.1"/>
    <property type="molecule type" value="Genomic_DNA"/>
</dbReference>
<sequence length="288" mass="32654">MSGPAVSALSHDSVVESHIFDILSGLKGVLSNLDHVTLAHGILAVVDAEVDLDEEMGNLHENDDIPELQDMLDKDYSDNKLNWSSNDEDHERKSPEEQQGHCNVPSDSGTMDVDVNEINKNPDRTMKPKNEVQSGYSHAEKERAAMLWRYQQVSLTDLCGNPIASFQVSKYMSNLKRQKVEDGERPTSSHAITAKMIQQMWDANRQDIKPFYLHEFSEELAYLCPVHAYARWKEASNIKKGMLCHKIHNDGCIEHDEMEAMTSQAFIAVFYQNLADINWCLVISKMDT</sequence>
<comment type="caution">
    <text evidence="2">The sequence shown here is derived from an EMBL/GenBank/DDBJ whole genome shotgun (WGS) entry which is preliminary data.</text>
</comment>
<feature type="region of interest" description="Disordered" evidence="1">
    <location>
        <begin position="77"/>
        <end position="113"/>
    </location>
</feature>
<evidence type="ECO:0000256" key="1">
    <source>
        <dbReference type="SAM" id="MobiDB-lite"/>
    </source>
</evidence>
<accession>A0A0W0FYC8</accession>
<dbReference type="Proteomes" id="UP000054988">
    <property type="component" value="Unassembled WGS sequence"/>
</dbReference>
<name>A0A0W0FYC8_MONRR</name>
<proteinExistence type="predicted"/>
<evidence type="ECO:0000313" key="2">
    <source>
        <dbReference type="EMBL" id="KTB41325.1"/>
    </source>
</evidence>
<protein>
    <submittedName>
        <fullName evidence="2">Uncharacterized protein</fullName>
    </submittedName>
</protein>
<reference evidence="2 3" key="1">
    <citation type="submission" date="2015-12" db="EMBL/GenBank/DDBJ databases">
        <title>Draft genome sequence of Moniliophthora roreri, the causal agent of frosty pod rot of cacao.</title>
        <authorList>
            <person name="Aime M.C."/>
            <person name="Diaz-Valderrama J.R."/>
            <person name="Kijpornyongpan T."/>
            <person name="Phillips-Mora W."/>
        </authorList>
    </citation>
    <scope>NUCLEOTIDE SEQUENCE [LARGE SCALE GENOMIC DNA]</scope>
    <source>
        <strain evidence="2 3">MCA 2952</strain>
    </source>
</reference>